<dbReference type="AlphaFoldDB" id="A0A4S3J3W5"/>
<reference evidence="1 2" key="1">
    <citation type="submission" date="2019-03" db="EMBL/GenBank/DDBJ databases">
        <title>The genome sequence of a newly discovered highly antifungal drug resistant Aspergillus species, Aspergillus tanneri NIH 1004.</title>
        <authorList>
            <person name="Mounaud S."/>
            <person name="Singh I."/>
            <person name="Joardar V."/>
            <person name="Pakala S."/>
            <person name="Pakala S."/>
            <person name="Venepally P."/>
            <person name="Hoover J."/>
            <person name="Nierman W."/>
            <person name="Chung J."/>
            <person name="Losada L."/>
        </authorList>
    </citation>
    <scope>NUCLEOTIDE SEQUENCE [LARGE SCALE GENOMIC DNA]</scope>
    <source>
        <strain evidence="1 2">NIH1004</strain>
    </source>
</reference>
<sequence length="97" mass="11035">MAEVQLIATLRPAAGKEEQLREILCQTVGHVTRVEKGCFTFLLTESRGADNVLEFKVIERQVACVFLSKRIIFEEQNLLEGPERIEHLTFISGFVSR</sequence>
<accession>A0A4S3J3W5</accession>
<evidence type="ECO:0008006" key="3">
    <source>
        <dbReference type="Google" id="ProtNLM"/>
    </source>
</evidence>
<organism evidence="1 2">
    <name type="scientific">Aspergillus tanneri</name>
    <dbReference type="NCBI Taxonomy" id="1220188"/>
    <lineage>
        <taxon>Eukaryota</taxon>
        <taxon>Fungi</taxon>
        <taxon>Dikarya</taxon>
        <taxon>Ascomycota</taxon>
        <taxon>Pezizomycotina</taxon>
        <taxon>Eurotiomycetes</taxon>
        <taxon>Eurotiomycetidae</taxon>
        <taxon>Eurotiales</taxon>
        <taxon>Aspergillaceae</taxon>
        <taxon>Aspergillus</taxon>
        <taxon>Aspergillus subgen. Circumdati</taxon>
    </lineage>
</organism>
<dbReference type="SUPFAM" id="SSF54909">
    <property type="entry name" value="Dimeric alpha+beta barrel"/>
    <property type="match status" value="1"/>
</dbReference>
<protein>
    <recommendedName>
        <fullName evidence="3">ABM domain-containing protein</fullName>
    </recommendedName>
</protein>
<name>A0A4S3J3W5_9EURO</name>
<proteinExistence type="predicted"/>
<dbReference type="EMBL" id="SOSA01000782">
    <property type="protein sequence ID" value="THC88717.1"/>
    <property type="molecule type" value="Genomic_DNA"/>
</dbReference>
<dbReference type="Proteomes" id="UP000308092">
    <property type="component" value="Unassembled WGS sequence"/>
</dbReference>
<gene>
    <name evidence="1" type="ORF">EYZ11_011842</name>
</gene>
<dbReference type="Gene3D" id="3.30.70.100">
    <property type="match status" value="1"/>
</dbReference>
<keyword evidence="2" id="KW-1185">Reference proteome</keyword>
<evidence type="ECO:0000313" key="1">
    <source>
        <dbReference type="EMBL" id="THC88717.1"/>
    </source>
</evidence>
<dbReference type="InterPro" id="IPR011008">
    <property type="entry name" value="Dimeric_a/b-barrel"/>
</dbReference>
<comment type="caution">
    <text evidence="1">The sequence shown here is derived from an EMBL/GenBank/DDBJ whole genome shotgun (WGS) entry which is preliminary data.</text>
</comment>
<evidence type="ECO:0000313" key="2">
    <source>
        <dbReference type="Proteomes" id="UP000308092"/>
    </source>
</evidence>
<dbReference type="VEuPathDB" id="FungiDB:EYZ11_011842"/>